<evidence type="ECO:0008006" key="3">
    <source>
        <dbReference type="Google" id="ProtNLM"/>
    </source>
</evidence>
<name>A0A447IF02_9HYPH</name>
<dbReference type="RefSeq" id="WP_164550443.1">
    <property type="nucleotide sequence ID" value="NZ_JBHTMH010000001.1"/>
</dbReference>
<accession>A0A447IF02</accession>
<reference evidence="1 2" key="1">
    <citation type="submission" date="2018-12" db="EMBL/GenBank/DDBJ databases">
        <authorList>
            <person name="Criscuolo A."/>
        </authorList>
    </citation>
    <scope>NUCLEOTIDE SEQUENCE [LARGE SCALE GENOMIC DNA]</scope>
    <source>
        <strain evidence="1">ACIP1116281</strain>
    </source>
</reference>
<protein>
    <recommendedName>
        <fullName evidence="3">DUF3572 family protein</fullName>
    </recommendedName>
</protein>
<gene>
    <name evidence="1" type="ORF">DEVEQU_03199</name>
</gene>
<evidence type="ECO:0000313" key="2">
    <source>
        <dbReference type="Proteomes" id="UP000268844"/>
    </source>
</evidence>
<dbReference type="EMBL" id="UZWD01000038">
    <property type="protein sequence ID" value="VDS06051.1"/>
    <property type="molecule type" value="Genomic_DNA"/>
</dbReference>
<dbReference type="AlphaFoldDB" id="A0A447IF02"/>
<dbReference type="Pfam" id="PF12096">
    <property type="entry name" value="DUF3572"/>
    <property type="match status" value="1"/>
</dbReference>
<keyword evidence="2" id="KW-1185">Reference proteome</keyword>
<dbReference type="Proteomes" id="UP000268844">
    <property type="component" value="Unassembled WGS sequence"/>
</dbReference>
<sequence>MPLSSRAAPDITELADLCLAYLAEHPEELLAFMEQAGFDPHTLRASLGSRRLQQGLIDHFAANEGILLALCANSGLTPETFMRVWHKLNPAG</sequence>
<dbReference type="InterPro" id="IPR021955">
    <property type="entry name" value="DUF3572"/>
</dbReference>
<evidence type="ECO:0000313" key="1">
    <source>
        <dbReference type="EMBL" id="VDS06051.1"/>
    </source>
</evidence>
<organism evidence="1 2">
    <name type="scientific">Devosia equisanguinis</name>
    <dbReference type="NCBI Taxonomy" id="2490941"/>
    <lineage>
        <taxon>Bacteria</taxon>
        <taxon>Pseudomonadati</taxon>
        <taxon>Pseudomonadota</taxon>
        <taxon>Alphaproteobacteria</taxon>
        <taxon>Hyphomicrobiales</taxon>
        <taxon>Devosiaceae</taxon>
        <taxon>Devosia</taxon>
    </lineage>
</organism>
<proteinExistence type="predicted"/>